<feature type="region of interest" description="Disordered" evidence="1">
    <location>
        <begin position="1"/>
        <end position="55"/>
    </location>
</feature>
<dbReference type="InterPro" id="IPR008889">
    <property type="entry name" value="VQ"/>
</dbReference>
<dbReference type="GO" id="GO:0005634">
    <property type="term" value="C:nucleus"/>
    <property type="evidence" value="ECO:0007669"/>
    <property type="project" value="TreeGrafter"/>
</dbReference>
<evidence type="ECO:0000259" key="2">
    <source>
        <dbReference type="Pfam" id="PF05678"/>
    </source>
</evidence>
<sequence length="213" mass="22785">MNLPKFSSGEGTSSPSPKKELQIQGPRPPALRVSKESHKICKPPLPPPAAHYPLPPEHRQPLIIYSVSPKIVHVTVNDFKNTVQRLTGTSSGDDPALRSGDVSPAARLASIEKTSPSEKERGHGGGDDDDMMWLLDGVEMGQFPGILSPAPATLPPISSGFFSPVTELHQTSSFWNDLSPFWSANTFVASPSGLLSAAVVSPLPSPDLFNLFD</sequence>
<dbReference type="Gramene" id="OIW17822">
    <property type="protein sequence ID" value="OIW17822"/>
    <property type="gene ID" value="TanjilG_02450"/>
</dbReference>
<dbReference type="Proteomes" id="UP000188354">
    <property type="component" value="Chromosome LG01"/>
</dbReference>
<organism evidence="3 4">
    <name type="scientific">Lupinus angustifolius</name>
    <name type="common">Narrow-leaved blue lupine</name>
    <dbReference type="NCBI Taxonomy" id="3871"/>
    <lineage>
        <taxon>Eukaryota</taxon>
        <taxon>Viridiplantae</taxon>
        <taxon>Streptophyta</taxon>
        <taxon>Embryophyta</taxon>
        <taxon>Tracheophyta</taxon>
        <taxon>Spermatophyta</taxon>
        <taxon>Magnoliopsida</taxon>
        <taxon>eudicotyledons</taxon>
        <taxon>Gunneridae</taxon>
        <taxon>Pentapetalae</taxon>
        <taxon>rosids</taxon>
        <taxon>fabids</taxon>
        <taxon>Fabales</taxon>
        <taxon>Fabaceae</taxon>
        <taxon>Papilionoideae</taxon>
        <taxon>50 kb inversion clade</taxon>
        <taxon>genistoids sensu lato</taxon>
        <taxon>core genistoids</taxon>
        <taxon>Genisteae</taxon>
        <taxon>Lupinus</taxon>
    </lineage>
</organism>
<dbReference type="OrthoDB" id="1518325at2759"/>
<evidence type="ECO:0000313" key="3">
    <source>
        <dbReference type="EMBL" id="OIW17822.1"/>
    </source>
</evidence>
<name>A0A1J7HY93_LUPAN</name>
<protein>
    <recommendedName>
        <fullName evidence="2">VQ domain-containing protein</fullName>
    </recommendedName>
</protein>
<proteinExistence type="predicted"/>
<dbReference type="PANTHER" id="PTHR33143">
    <property type="entry name" value="F16F4.1 PROTEIN-RELATED"/>
    <property type="match status" value="1"/>
</dbReference>
<accession>A0A1J7HY93</accession>
<feature type="domain" description="VQ" evidence="2">
    <location>
        <begin position="67"/>
        <end position="92"/>
    </location>
</feature>
<dbReference type="STRING" id="3871.A0A1J7HY93"/>
<evidence type="ECO:0000313" key="4">
    <source>
        <dbReference type="Proteomes" id="UP000188354"/>
    </source>
</evidence>
<dbReference type="AlphaFoldDB" id="A0A1J7HY93"/>
<gene>
    <name evidence="3" type="ORF">TanjilG_02450</name>
</gene>
<dbReference type="InterPro" id="IPR039607">
    <property type="entry name" value="VQ_8/17/18/20/21/25"/>
</dbReference>
<feature type="compositionally biased region" description="Basic and acidic residues" evidence="1">
    <location>
        <begin position="115"/>
        <end position="126"/>
    </location>
</feature>
<dbReference type="Pfam" id="PF05678">
    <property type="entry name" value="VQ"/>
    <property type="match status" value="1"/>
</dbReference>
<evidence type="ECO:0000256" key="1">
    <source>
        <dbReference type="SAM" id="MobiDB-lite"/>
    </source>
</evidence>
<dbReference type="EMBL" id="CM007361">
    <property type="protein sequence ID" value="OIW17822.1"/>
    <property type="molecule type" value="Genomic_DNA"/>
</dbReference>
<feature type="compositionally biased region" description="Pro residues" evidence="1">
    <location>
        <begin position="43"/>
        <end position="55"/>
    </location>
</feature>
<reference evidence="3 4" key="1">
    <citation type="journal article" date="2017" name="Plant Biotechnol. J.">
        <title>A comprehensive draft genome sequence for lupin (Lupinus angustifolius), an emerging health food: insights into plant-microbe interactions and legume evolution.</title>
        <authorList>
            <person name="Hane J.K."/>
            <person name="Ming Y."/>
            <person name="Kamphuis L.G."/>
            <person name="Nelson M.N."/>
            <person name="Garg G."/>
            <person name="Atkins C.A."/>
            <person name="Bayer P.E."/>
            <person name="Bravo A."/>
            <person name="Bringans S."/>
            <person name="Cannon S."/>
            <person name="Edwards D."/>
            <person name="Foley R."/>
            <person name="Gao L.L."/>
            <person name="Harrison M.J."/>
            <person name="Huang W."/>
            <person name="Hurgobin B."/>
            <person name="Li S."/>
            <person name="Liu C.W."/>
            <person name="McGrath A."/>
            <person name="Morahan G."/>
            <person name="Murray J."/>
            <person name="Weller J."/>
            <person name="Jian J."/>
            <person name="Singh K.B."/>
        </authorList>
    </citation>
    <scope>NUCLEOTIDE SEQUENCE [LARGE SCALE GENOMIC DNA]</scope>
    <source>
        <strain evidence="4">cv. Tanjil</strain>
        <tissue evidence="3">Whole plant</tissue>
    </source>
</reference>
<feature type="region of interest" description="Disordered" evidence="1">
    <location>
        <begin position="86"/>
        <end position="130"/>
    </location>
</feature>
<dbReference type="OMA" id="DSHTIHK"/>
<dbReference type="KEGG" id="lang:109361819"/>
<dbReference type="PANTHER" id="PTHR33143:SF50">
    <property type="entry name" value="PROTEIN MKS1"/>
    <property type="match status" value="1"/>
</dbReference>
<keyword evidence="4" id="KW-1185">Reference proteome</keyword>